<dbReference type="Proteomes" id="UP000322873">
    <property type="component" value="Unassembled WGS sequence"/>
</dbReference>
<name>A0A5M9K5E2_MONFR</name>
<evidence type="ECO:0000313" key="1">
    <source>
        <dbReference type="EMBL" id="KAA8576037.1"/>
    </source>
</evidence>
<reference evidence="1 2" key="1">
    <citation type="submission" date="2019-06" db="EMBL/GenBank/DDBJ databases">
        <title>Genome Sequence of the Brown Rot Fungal Pathogen Monilinia fructicola.</title>
        <authorList>
            <person name="De Miccolis Angelini R.M."/>
            <person name="Landi L."/>
            <person name="Abate D."/>
            <person name="Pollastro S."/>
            <person name="Romanazzi G."/>
            <person name="Faretra F."/>
        </authorList>
    </citation>
    <scope>NUCLEOTIDE SEQUENCE [LARGE SCALE GENOMIC DNA]</scope>
    <source>
        <strain evidence="1 2">Mfrc123</strain>
    </source>
</reference>
<keyword evidence="2" id="KW-1185">Reference proteome</keyword>
<comment type="caution">
    <text evidence="1">The sequence shown here is derived from an EMBL/GenBank/DDBJ whole genome shotgun (WGS) entry which is preliminary data.</text>
</comment>
<dbReference type="AlphaFoldDB" id="A0A5M9K5E2"/>
<protein>
    <submittedName>
        <fullName evidence="1">Uncharacterized protein</fullName>
    </submittedName>
</protein>
<dbReference type="EMBL" id="VICG01000001">
    <property type="protein sequence ID" value="KAA8576037.1"/>
    <property type="molecule type" value="Genomic_DNA"/>
</dbReference>
<gene>
    <name evidence="1" type="ORF">EYC84_006200</name>
</gene>
<proteinExistence type="predicted"/>
<organism evidence="1 2">
    <name type="scientific">Monilinia fructicola</name>
    <name type="common">Brown rot fungus</name>
    <name type="synonym">Ciboria fructicola</name>
    <dbReference type="NCBI Taxonomy" id="38448"/>
    <lineage>
        <taxon>Eukaryota</taxon>
        <taxon>Fungi</taxon>
        <taxon>Dikarya</taxon>
        <taxon>Ascomycota</taxon>
        <taxon>Pezizomycotina</taxon>
        <taxon>Leotiomycetes</taxon>
        <taxon>Helotiales</taxon>
        <taxon>Sclerotiniaceae</taxon>
        <taxon>Monilinia</taxon>
    </lineage>
</organism>
<evidence type="ECO:0000313" key="2">
    <source>
        <dbReference type="Proteomes" id="UP000322873"/>
    </source>
</evidence>
<sequence length="75" mass="8323">MTRMLPFITIEASVKIATRPITKAPSPGSFFEIAEIDTDHPARLFGIIHIGSYKIVNEYAKPLYDNGPLGVYVQT</sequence>
<accession>A0A5M9K5E2</accession>